<dbReference type="PANTHER" id="PTHR21838">
    <property type="entry name" value="COILED-COIL DOMAIN-CONTAINING PROTEIN 137"/>
    <property type="match status" value="1"/>
</dbReference>
<feature type="region of interest" description="Disordered" evidence="1">
    <location>
        <begin position="291"/>
        <end position="317"/>
    </location>
</feature>
<protein>
    <recommendedName>
        <fullName evidence="3">Coiled-coil domain-containing protein 137</fullName>
    </recommendedName>
</protein>
<reference evidence="2" key="1">
    <citation type="submission" date="2015-11" db="EMBL/GenBank/DDBJ databases">
        <title>De novo transcriptome assembly of four potential Pierce s Disease insect vectors from Arizona vineyards.</title>
        <authorList>
            <person name="Tassone E.E."/>
        </authorList>
    </citation>
    <scope>NUCLEOTIDE SEQUENCE</scope>
</reference>
<evidence type="ECO:0000313" key="2">
    <source>
        <dbReference type="EMBL" id="JAS44349.1"/>
    </source>
</evidence>
<dbReference type="EMBL" id="GECZ01025420">
    <property type="protein sequence ID" value="JAS44349.1"/>
    <property type="molecule type" value="Transcribed_RNA"/>
</dbReference>
<proteinExistence type="predicted"/>
<feature type="region of interest" description="Disordered" evidence="1">
    <location>
        <begin position="192"/>
        <end position="242"/>
    </location>
</feature>
<gene>
    <name evidence="2" type="ORF">g.10735</name>
</gene>
<sequence length="337" mass="38812">CGLKSVYIQLILPYNITFYDLSFIFKMGRRIPGKKHKGVKDPIAQKEIREAALKHCINAPPKDIDVQEIPKSLERLMKLKQMTKEGMFSKVKKKKKKKNKINLMDTSTLAGKERVLPGMTMPDRELPVLVQKRGEPEKVFLNRVNNVTDSFIKEVKFEVEHNMKMKRDKKTGAVTFEKVEMDPIEKMFQKKLLTTEKPKHKKNRKDVAEEEVLSKTARRRMKLQARRAEQEQPEKEVRREDDFSKLQDKVEFNEVVHRPPQLTALPRKAVAADSVRRPGSKPGLLLTQLLASSGRSNRELSGRRRDLSASDRRRLDSAQTAAIEAYRQMKAARATAA</sequence>
<feature type="compositionally biased region" description="Basic and acidic residues" evidence="1">
    <location>
        <begin position="226"/>
        <end position="242"/>
    </location>
</feature>
<feature type="compositionally biased region" description="Basic residues" evidence="1">
    <location>
        <begin position="216"/>
        <end position="225"/>
    </location>
</feature>
<feature type="compositionally biased region" description="Basic and acidic residues" evidence="1">
    <location>
        <begin position="296"/>
        <end position="316"/>
    </location>
</feature>
<accession>A0A1B6F268</accession>
<evidence type="ECO:0008006" key="3">
    <source>
        <dbReference type="Google" id="ProtNLM"/>
    </source>
</evidence>
<evidence type="ECO:0000256" key="1">
    <source>
        <dbReference type="SAM" id="MobiDB-lite"/>
    </source>
</evidence>
<organism evidence="2">
    <name type="scientific">Cuerna arida</name>
    <dbReference type="NCBI Taxonomy" id="1464854"/>
    <lineage>
        <taxon>Eukaryota</taxon>
        <taxon>Metazoa</taxon>
        <taxon>Ecdysozoa</taxon>
        <taxon>Arthropoda</taxon>
        <taxon>Hexapoda</taxon>
        <taxon>Insecta</taxon>
        <taxon>Pterygota</taxon>
        <taxon>Neoptera</taxon>
        <taxon>Paraneoptera</taxon>
        <taxon>Hemiptera</taxon>
        <taxon>Auchenorrhyncha</taxon>
        <taxon>Membracoidea</taxon>
        <taxon>Cicadellidae</taxon>
        <taxon>Cicadellinae</taxon>
        <taxon>Proconiini</taxon>
        <taxon>Cuerna</taxon>
    </lineage>
</organism>
<dbReference type="AlphaFoldDB" id="A0A1B6F268"/>
<name>A0A1B6F268_9HEMI</name>
<dbReference type="GO" id="GO:0005634">
    <property type="term" value="C:nucleus"/>
    <property type="evidence" value="ECO:0007669"/>
    <property type="project" value="TreeGrafter"/>
</dbReference>
<feature type="non-terminal residue" evidence="2">
    <location>
        <position position="337"/>
    </location>
</feature>
<dbReference type="InterPro" id="IPR026680">
    <property type="entry name" value="CCDC137"/>
</dbReference>
<feature type="non-terminal residue" evidence="2">
    <location>
        <position position="1"/>
    </location>
</feature>
<dbReference type="PANTHER" id="PTHR21838:SF2">
    <property type="entry name" value="COILED-COIL DOMAIN-CONTAINING PROTEIN 137"/>
    <property type="match status" value="1"/>
</dbReference>